<keyword evidence="2" id="KW-1185">Reference proteome</keyword>
<sequence>EEGFLRVAIHNINRLKMYKHKLEILANWASVKLEVIKDAIIKVKKKVLPSKDFKNELEKQNPKLKKCRDLKAIKLLSILISAIKKIEIADQ</sequence>
<reference evidence="1 2" key="1">
    <citation type="submission" date="2021-06" db="EMBL/GenBank/DDBJ databases">
        <authorList>
            <person name="Kallberg Y."/>
            <person name="Tangrot J."/>
            <person name="Rosling A."/>
        </authorList>
    </citation>
    <scope>NUCLEOTIDE SEQUENCE [LARGE SCALE GENOMIC DNA]</scope>
    <source>
        <strain evidence="1 2">120-4 pot B 10/14</strain>
    </source>
</reference>
<proteinExistence type="predicted"/>
<organism evidence="1 2">
    <name type="scientific">Gigaspora margarita</name>
    <dbReference type="NCBI Taxonomy" id="4874"/>
    <lineage>
        <taxon>Eukaryota</taxon>
        <taxon>Fungi</taxon>
        <taxon>Fungi incertae sedis</taxon>
        <taxon>Mucoromycota</taxon>
        <taxon>Glomeromycotina</taxon>
        <taxon>Glomeromycetes</taxon>
        <taxon>Diversisporales</taxon>
        <taxon>Gigasporaceae</taxon>
        <taxon>Gigaspora</taxon>
    </lineage>
</organism>
<gene>
    <name evidence="1" type="ORF">GMARGA_LOCUS37667</name>
</gene>
<name>A0ABN7X2S7_GIGMA</name>
<dbReference type="Proteomes" id="UP000789901">
    <property type="component" value="Unassembled WGS sequence"/>
</dbReference>
<evidence type="ECO:0000313" key="1">
    <source>
        <dbReference type="EMBL" id="CAG8845488.1"/>
    </source>
</evidence>
<feature type="non-terminal residue" evidence="1">
    <location>
        <position position="1"/>
    </location>
</feature>
<evidence type="ECO:0000313" key="2">
    <source>
        <dbReference type="Proteomes" id="UP000789901"/>
    </source>
</evidence>
<protein>
    <submittedName>
        <fullName evidence="1">10642_t:CDS:1</fullName>
    </submittedName>
</protein>
<dbReference type="EMBL" id="CAJVQB010079755">
    <property type="protein sequence ID" value="CAG8845488.1"/>
    <property type="molecule type" value="Genomic_DNA"/>
</dbReference>
<accession>A0ABN7X2S7</accession>
<comment type="caution">
    <text evidence="1">The sequence shown here is derived from an EMBL/GenBank/DDBJ whole genome shotgun (WGS) entry which is preliminary data.</text>
</comment>